<protein>
    <recommendedName>
        <fullName evidence="2">Ribosomal silencing factor RsfS</fullName>
    </recommendedName>
</protein>
<comment type="similarity">
    <text evidence="1 2">Belongs to the Iojap/RsfS family.</text>
</comment>
<name>A0A939DZL7_9CORY</name>
<dbReference type="InterPro" id="IPR004394">
    <property type="entry name" value="Iojap/RsfS/C7orf30"/>
</dbReference>
<reference evidence="3" key="1">
    <citation type="submission" date="2021-03" db="EMBL/GenBank/DDBJ databases">
        <authorList>
            <person name="Sun Q."/>
        </authorList>
    </citation>
    <scope>NUCLEOTIDE SEQUENCE</scope>
    <source>
        <strain evidence="3">CCM 8862</strain>
    </source>
</reference>
<dbReference type="GO" id="GO:0017148">
    <property type="term" value="P:negative regulation of translation"/>
    <property type="evidence" value="ECO:0007669"/>
    <property type="project" value="UniProtKB-UniRule"/>
</dbReference>
<evidence type="ECO:0000256" key="1">
    <source>
        <dbReference type="ARBA" id="ARBA00010574"/>
    </source>
</evidence>
<accession>A0A939DZL7</accession>
<sequence>MTASTHAVELATTAATAADDKLGEDIAVVDVSEQLIITDCFVIVTGDNERHVQALVDEIEDQLRDKHQVKPLRREGTRESRWALIDYGEIVVHVFRRDERGYYGLDRLWRDCPLLAVEGIETFTRGDDTDGGIDIFEVDSIDQIPLADPAPDEAEL</sequence>
<dbReference type="AlphaFoldDB" id="A0A939DZL7"/>
<gene>
    <name evidence="2 3" type="primary">rsfS</name>
    <name evidence="3" type="ORF">JZY06_06085</name>
</gene>
<dbReference type="GO" id="GO:0043023">
    <property type="term" value="F:ribosomal large subunit binding"/>
    <property type="evidence" value="ECO:0007669"/>
    <property type="project" value="TreeGrafter"/>
</dbReference>
<dbReference type="FunFam" id="3.30.460.10:FF:000008">
    <property type="entry name" value="Ribosomal silencing factor RsfS"/>
    <property type="match status" value="1"/>
</dbReference>
<dbReference type="RefSeq" id="WP_207119177.1">
    <property type="nucleotide sequence ID" value="NZ_JAFLEQ010000008.1"/>
</dbReference>
<comment type="subunit">
    <text evidence="2">Interacts with ribosomal protein uL14 (rplN).</text>
</comment>
<evidence type="ECO:0000313" key="3">
    <source>
        <dbReference type="EMBL" id="MBN9644185.1"/>
    </source>
</evidence>
<dbReference type="GO" id="GO:0005737">
    <property type="term" value="C:cytoplasm"/>
    <property type="evidence" value="ECO:0007669"/>
    <property type="project" value="UniProtKB-SubCell"/>
</dbReference>
<dbReference type="GO" id="GO:0042256">
    <property type="term" value="P:cytosolic ribosome assembly"/>
    <property type="evidence" value="ECO:0007669"/>
    <property type="project" value="UniProtKB-UniRule"/>
</dbReference>
<dbReference type="NCBIfam" id="TIGR00090">
    <property type="entry name" value="rsfS_iojap_ybeB"/>
    <property type="match status" value="1"/>
</dbReference>
<comment type="function">
    <text evidence="2">Functions as a ribosomal silencing factor. Interacts with ribosomal protein uL14 (rplN), blocking formation of intersubunit bridge B8. Prevents association of the 30S and 50S ribosomal subunits and the formation of functional ribosomes, thus repressing translation.</text>
</comment>
<keyword evidence="2" id="KW-0963">Cytoplasm</keyword>
<dbReference type="SUPFAM" id="SSF81301">
    <property type="entry name" value="Nucleotidyltransferase"/>
    <property type="match status" value="1"/>
</dbReference>
<dbReference type="Gene3D" id="3.30.460.10">
    <property type="entry name" value="Beta Polymerase, domain 2"/>
    <property type="match status" value="1"/>
</dbReference>
<dbReference type="PANTHER" id="PTHR21043">
    <property type="entry name" value="IOJAP SUPERFAMILY ORTHOLOG"/>
    <property type="match status" value="1"/>
</dbReference>
<dbReference type="PANTHER" id="PTHR21043:SF0">
    <property type="entry name" value="MITOCHONDRIAL ASSEMBLY OF RIBOSOMAL LARGE SUBUNIT PROTEIN 1"/>
    <property type="match status" value="1"/>
</dbReference>
<dbReference type="Pfam" id="PF02410">
    <property type="entry name" value="RsfS"/>
    <property type="match status" value="1"/>
</dbReference>
<dbReference type="InterPro" id="IPR043519">
    <property type="entry name" value="NT_sf"/>
</dbReference>
<dbReference type="EMBL" id="JAFLEQ010000008">
    <property type="protein sequence ID" value="MBN9644185.1"/>
    <property type="molecule type" value="Genomic_DNA"/>
</dbReference>
<keyword evidence="4" id="KW-1185">Reference proteome</keyword>
<dbReference type="HAMAP" id="MF_01477">
    <property type="entry name" value="Iojap_RsfS"/>
    <property type="match status" value="1"/>
</dbReference>
<keyword evidence="2" id="KW-0678">Repressor</keyword>
<keyword evidence="2" id="KW-0810">Translation regulation</keyword>
<organism evidence="3 4">
    <name type="scientific">Corynebacterium mendelii</name>
    <dbReference type="NCBI Taxonomy" id="2765362"/>
    <lineage>
        <taxon>Bacteria</taxon>
        <taxon>Bacillati</taxon>
        <taxon>Actinomycetota</taxon>
        <taxon>Actinomycetes</taxon>
        <taxon>Mycobacteriales</taxon>
        <taxon>Corynebacteriaceae</taxon>
        <taxon>Corynebacterium</taxon>
    </lineage>
</organism>
<dbReference type="Proteomes" id="UP000664332">
    <property type="component" value="Unassembled WGS sequence"/>
</dbReference>
<proteinExistence type="inferred from homology"/>
<comment type="subcellular location">
    <subcellularLocation>
        <location evidence="2">Cytoplasm</location>
    </subcellularLocation>
</comment>
<dbReference type="GO" id="GO:0090071">
    <property type="term" value="P:negative regulation of ribosome biogenesis"/>
    <property type="evidence" value="ECO:0007669"/>
    <property type="project" value="UniProtKB-UniRule"/>
</dbReference>
<evidence type="ECO:0000313" key="4">
    <source>
        <dbReference type="Proteomes" id="UP000664332"/>
    </source>
</evidence>
<evidence type="ECO:0000256" key="2">
    <source>
        <dbReference type="HAMAP-Rule" id="MF_01477"/>
    </source>
</evidence>
<comment type="caution">
    <text evidence="3">The sequence shown here is derived from an EMBL/GenBank/DDBJ whole genome shotgun (WGS) entry which is preliminary data.</text>
</comment>